<dbReference type="InterPro" id="IPR002508">
    <property type="entry name" value="MurNAc-LAA_cat"/>
</dbReference>
<evidence type="ECO:0000259" key="2">
    <source>
        <dbReference type="SMART" id="SM00646"/>
    </source>
</evidence>
<protein>
    <submittedName>
        <fullName evidence="3">N-acetylmuramoyl-L-alanine amidase</fullName>
    </submittedName>
</protein>
<dbReference type="InterPro" id="IPR050695">
    <property type="entry name" value="N-acetylmuramoyl_amidase_3"/>
</dbReference>
<accession>A0A1G9PE85</accession>
<gene>
    <name evidence="3" type="ORF">SAMN05216244_1384</name>
</gene>
<dbReference type="Pfam" id="PF19087">
    <property type="entry name" value="DUF5776"/>
    <property type="match status" value="1"/>
</dbReference>
<proteinExistence type="predicted"/>
<dbReference type="SMART" id="SM00646">
    <property type="entry name" value="Ami_3"/>
    <property type="match status" value="1"/>
</dbReference>
<dbReference type="STRING" id="482461.SAMN05216244_1384"/>
<evidence type="ECO:0000313" key="3">
    <source>
        <dbReference type="EMBL" id="SDL96771.1"/>
    </source>
</evidence>
<dbReference type="Gene3D" id="3.40.630.40">
    <property type="entry name" value="Zn-dependent exopeptidases"/>
    <property type="match status" value="1"/>
</dbReference>
<evidence type="ECO:0000313" key="4">
    <source>
        <dbReference type="Proteomes" id="UP000182347"/>
    </source>
</evidence>
<feature type="domain" description="MurNAc-LAA" evidence="2">
    <location>
        <begin position="64"/>
        <end position="175"/>
    </location>
</feature>
<dbReference type="PANTHER" id="PTHR30404">
    <property type="entry name" value="N-ACETYLMURAMOYL-L-ALANINE AMIDASE"/>
    <property type="match status" value="1"/>
</dbReference>
<dbReference type="GO" id="GO:0009253">
    <property type="term" value="P:peptidoglycan catabolic process"/>
    <property type="evidence" value="ECO:0007669"/>
    <property type="project" value="InterPro"/>
</dbReference>
<dbReference type="GO" id="GO:0008745">
    <property type="term" value="F:N-acetylmuramoyl-L-alanine amidase activity"/>
    <property type="evidence" value="ECO:0007669"/>
    <property type="project" value="InterPro"/>
</dbReference>
<dbReference type="CDD" id="cd02696">
    <property type="entry name" value="MurNAc-LAA"/>
    <property type="match status" value="1"/>
</dbReference>
<evidence type="ECO:0000256" key="1">
    <source>
        <dbReference type="ARBA" id="ARBA00022801"/>
    </source>
</evidence>
<dbReference type="OrthoDB" id="9763643at2"/>
<keyword evidence="4" id="KW-1185">Reference proteome</keyword>
<dbReference type="Pfam" id="PF01520">
    <property type="entry name" value="Amidase_3"/>
    <property type="match status" value="1"/>
</dbReference>
<reference evidence="4" key="1">
    <citation type="submission" date="2016-10" db="EMBL/GenBank/DDBJ databases">
        <authorList>
            <person name="Varghese N."/>
            <person name="Submissions S."/>
        </authorList>
    </citation>
    <scope>NUCLEOTIDE SEQUENCE [LARGE SCALE GENOMIC DNA]</scope>
    <source>
        <strain evidence="4">CGMCC 1.6199</strain>
    </source>
</reference>
<sequence>MTKIFIDPGHGGSDPGAVGNGLQEKHLTLAIGLKIRDILNSEYEGHSVMLSRTTDQDISLTQRTNMANNWGADYLVSIHINAGGGTGFESYTYNGSYSGKAETNRLRGIVHDSVVNQTGFRDRGKKEANFHMLRESAMPAVLTENGFIDHSADAANLKSDAFLTRIARGHADGLANALGLTPKSSGGDTGVQKYVEIIVDSLWTYNTADWDDKAVVVNRGEVFTVIRDRFPVGGGYMYQIKSGLYITANPSYVRYYTR</sequence>
<organism evidence="3 4">
    <name type="scientific">Sediminibacillus halophilus</name>
    <dbReference type="NCBI Taxonomy" id="482461"/>
    <lineage>
        <taxon>Bacteria</taxon>
        <taxon>Bacillati</taxon>
        <taxon>Bacillota</taxon>
        <taxon>Bacilli</taxon>
        <taxon>Bacillales</taxon>
        <taxon>Bacillaceae</taxon>
        <taxon>Sediminibacillus</taxon>
    </lineage>
</organism>
<dbReference type="RefSeq" id="WP_074598049.1">
    <property type="nucleotide sequence ID" value="NZ_FNHF01000001.1"/>
</dbReference>
<name>A0A1G9PE85_9BACI</name>
<keyword evidence="1" id="KW-0378">Hydrolase</keyword>
<dbReference type="InterPro" id="IPR044081">
    <property type="entry name" value="DUF5776"/>
</dbReference>
<dbReference type="Proteomes" id="UP000182347">
    <property type="component" value="Unassembled WGS sequence"/>
</dbReference>
<dbReference type="GO" id="GO:0030288">
    <property type="term" value="C:outer membrane-bounded periplasmic space"/>
    <property type="evidence" value="ECO:0007669"/>
    <property type="project" value="TreeGrafter"/>
</dbReference>
<dbReference type="PANTHER" id="PTHR30404:SF0">
    <property type="entry name" value="N-ACETYLMURAMOYL-L-ALANINE AMIDASE AMIC"/>
    <property type="match status" value="1"/>
</dbReference>
<dbReference type="AlphaFoldDB" id="A0A1G9PE85"/>
<dbReference type="EMBL" id="FNHF01000001">
    <property type="protein sequence ID" value="SDL96771.1"/>
    <property type="molecule type" value="Genomic_DNA"/>
</dbReference>
<dbReference type="SUPFAM" id="SSF53187">
    <property type="entry name" value="Zn-dependent exopeptidases"/>
    <property type="match status" value="1"/>
</dbReference>